<name>A0A3D8HCN6_9BACT</name>
<dbReference type="EMBL" id="QREV01000040">
    <property type="protein sequence ID" value="RDU48392.1"/>
    <property type="molecule type" value="Genomic_DNA"/>
</dbReference>
<evidence type="ECO:0000313" key="3">
    <source>
        <dbReference type="EMBL" id="MBC8602907.1"/>
    </source>
</evidence>
<dbReference type="RefSeq" id="WP_115500402.1">
    <property type="nucleotide sequence ID" value="NZ_JACRTI010000040.1"/>
</dbReference>
<evidence type="ECO:0000256" key="2">
    <source>
        <dbReference type="SAM" id="SignalP"/>
    </source>
</evidence>
<comment type="caution">
    <text evidence="4">The sequence shown here is derived from an EMBL/GenBank/DDBJ whole genome shotgun (WGS) entry which is preliminary data.</text>
</comment>
<dbReference type="Proteomes" id="UP000629596">
    <property type="component" value="Unassembled WGS sequence"/>
</dbReference>
<keyword evidence="6" id="KW-1185">Reference proteome</keyword>
<dbReference type="EMBL" id="JACRTI010000040">
    <property type="protein sequence ID" value="MBC8602907.1"/>
    <property type="molecule type" value="Genomic_DNA"/>
</dbReference>
<reference evidence="4 5" key="1">
    <citation type="submission" date="2018-07" db="EMBL/GenBank/DDBJ databases">
        <title>Parabacteroides acidifaciens nov. sp., isolated from human feces.</title>
        <authorList>
            <person name="Wang Y.J."/>
        </authorList>
    </citation>
    <scope>NUCLEOTIDE SEQUENCE [LARGE SCALE GENOMIC DNA]</scope>
    <source>
        <strain evidence="4 5">426-9</strain>
    </source>
</reference>
<dbReference type="InterPro" id="IPR023614">
    <property type="entry name" value="Porin_dom_sf"/>
</dbReference>
<evidence type="ECO:0000313" key="4">
    <source>
        <dbReference type="EMBL" id="RDU48392.1"/>
    </source>
</evidence>
<dbReference type="Proteomes" id="UP000256321">
    <property type="component" value="Unassembled WGS sequence"/>
</dbReference>
<reference evidence="3 6" key="2">
    <citation type="submission" date="2020-08" db="EMBL/GenBank/DDBJ databases">
        <title>Genome public.</title>
        <authorList>
            <person name="Liu C."/>
            <person name="Sun Q."/>
        </authorList>
    </citation>
    <scope>NUCLEOTIDE SEQUENCE [LARGE SCALE GENOMIC DNA]</scope>
    <source>
        <strain evidence="3 6">426_9</strain>
    </source>
</reference>
<gene>
    <name evidence="4" type="ORF">DWU89_14780</name>
    <name evidence="3" type="ORF">H8784_14405</name>
</gene>
<proteinExistence type="predicted"/>
<evidence type="ECO:0008006" key="7">
    <source>
        <dbReference type="Google" id="ProtNLM"/>
    </source>
</evidence>
<feature type="chain" id="PRO_5017690445" description="Porin" evidence="2">
    <location>
        <begin position="22"/>
        <end position="431"/>
    </location>
</feature>
<sequence>MKLANITVLALLALLPLAMLAQEAPEMEKLNARVDSLAEETTTLGNLVQKLNKFKVSAYIQGQFQYGQEDATLKVGDKNEHTDKGFNRFGIRRGRLKFEYNDGIGTGAVQLEANDKGVSFRDLYIGIKDPWTKRSQLMAGVFNRPFGHEIGYSTSGLESPERATIIQYFFPDERDLGAMLTLRANKTSPLAFLRLDAGLFAGNSINRETDSRKDFIGHLGAEKEIGNWAKWGLGLSYYNGGVYNPTTTAYELQGKQFVEIDKGETGTYMKREYIGMDAQFSFHSSWGITTLRGEGLLGTQPGIAGSSKSPNTGTRPENLPENSLFKRPFIGYFFYLVQDIGASPFSAVLKYDAYDPNTKLKGNEIGVENSFTSKTDLAQSTLGVGALYRFNKHIRVQAYYEFNFNEKSDFVKDYEKDRKDNVFTLRLQYKF</sequence>
<keyword evidence="2" id="KW-0732">Signal</keyword>
<feature type="signal peptide" evidence="2">
    <location>
        <begin position="1"/>
        <end position="21"/>
    </location>
</feature>
<evidence type="ECO:0000313" key="5">
    <source>
        <dbReference type="Proteomes" id="UP000256321"/>
    </source>
</evidence>
<evidence type="ECO:0000256" key="1">
    <source>
        <dbReference type="SAM" id="MobiDB-lite"/>
    </source>
</evidence>
<feature type="region of interest" description="Disordered" evidence="1">
    <location>
        <begin position="299"/>
        <end position="320"/>
    </location>
</feature>
<feature type="compositionally biased region" description="Polar residues" evidence="1">
    <location>
        <begin position="306"/>
        <end position="315"/>
    </location>
</feature>
<dbReference type="Gene3D" id="2.40.160.10">
    <property type="entry name" value="Porin"/>
    <property type="match status" value="1"/>
</dbReference>
<dbReference type="AlphaFoldDB" id="A0A3D8HCN6"/>
<evidence type="ECO:0000313" key="6">
    <source>
        <dbReference type="Proteomes" id="UP000629596"/>
    </source>
</evidence>
<accession>A0A3D8HCN6</accession>
<organism evidence="4 5">
    <name type="scientific">Parabacteroides acidifaciens</name>
    <dbReference type="NCBI Taxonomy" id="2290935"/>
    <lineage>
        <taxon>Bacteria</taxon>
        <taxon>Pseudomonadati</taxon>
        <taxon>Bacteroidota</taxon>
        <taxon>Bacteroidia</taxon>
        <taxon>Bacteroidales</taxon>
        <taxon>Tannerellaceae</taxon>
        <taxon>Parabacteroides</taxon>
    </lineage>
</organism>
<protein>
    <recommendedName>
        <fullName evidence="7">Porin</fullName>
    </recommendedName>
</protein>
<dbReference type="SUPFAM" id="SSF56935">
    <property type="entry name" value="Porins"/>
    <property type="match status" value="1"/>
</dbReference>